<name>A0A0L0F150_9EUKA</name>
<protein>
    <submittedName>
        <fullName evidence="1">Uncharacterized protein</fullName>
    </submittedName>
</protein>
<dbReference type="GeneID" id="25917581"/>
<organism evidence="1 2">
    <name type="scientific">Sphaeroforma arctica JP610</name>
    <dbReference type="NCBI Taxonomy" id="667725"/>
    <lineage>
        <taxon>Eukaryota</taxon>
        <taxon>Ichthyosporea</taxon>
        <taxon>Ichthyophonida</taxon>
        <taxon>Sphaeroforma</taxon>
    </lineage>
</organism>
<dbReference type="RefSeq" id="XP_014144298.1">
    <property type="nucleotide sequence ID" value="XM_014288823.1"/>
</dbReference>
<sequence length="50" mass="5694">VMGMNELIETEFAHLTTTELRGTILYWLGISGQDSQVMSLLQDIENTMYV</sequence>
<proteinExistence type="predicted"/>
<gene>
    <name evidence="1" type="ORF">SARC_17077</name>
</gene>
<accession>A0A0L0F150</accession>
<feature type="non-terminal residue" evidence="1">
    <location>
        <position position="1"/>
    </location>
</feature>
<reference evidence="1 2" key="1">
    <citation type="submission" date="2011-02" db="EMBL/GenBank/DDBJ databases">
        <title>The Genome Sequence of Sphaeroforma arctica JP610.</title>
        <authorList>
            <consortium name="The Broad Institute Genome Sequencing Platform"/>
            <person name="Russ C."/>
            <person name="Cuomo C."/>
            <person name="Young S.K."/>
            <person name="Zeng Q."/>
            <person name="Gargeya S."/>
            <person name="Alvarado L."/>
            <person name="Berlin A."/>
            <person name="Chapman S.B."/>
            <person name="Chen Z."/>
            <person name="Freedman E."/>
            <person name="Gellesch M."/>
            <person name="Goldberg J."/>
            <person name="Griggs A."/>
            <person name="Gujja S."/>
            <person name="Heilman E."/>
            <person name="Heiman D."/>
            <person name="Howarth C."/>
            <person name="Mehta T."/>
            <person name="Neiman D."/>
            <person name="Pearson M."/>
            <person name="Roberts A."/>
            <person name="Saif S."/>
            <person name="Shea T."/>
            <person name="Shenoy N."/>
            <person name="Sisk P."/>
            <person name="Stolte C."/>
            <person name="Sykes S."/>
            <person name="White J."/>
            <person name="Yandava C."/>
            <person name="Burger G."/>
            <person name="Gray M.W."/>
            <person name="Holland P.W.H."/>
            <person name="King N."/>
            <person name="Lang F.B.F."/>
            <person name="Roger A.J."/>
            <person name="Ruiz-Trillo I."/>
            <person name="Haas B."/>
            <person name="Nusbaum C."/>
            <person name="Birren B."/>
        </authorList>
    </citation>
    <scope>NUCLEOTIDE SEQUENCE [LARGE SCALE GENOMIC DNA]</scope>
    <source>
        <strain evidence="1 2">JP610</strain>
    </source>
</reference>
<evidence type="ECO:0000313" key="2">
    <source>
        <dbReference type="Proteomes" id="UP000054560"/>
    </source>
</evidence>
<dbReference type="AlphaFoldDB" id="A0A0L0F150"/>
<dbReference type="Proteomes" id="UP000054560">
    <property type="component" value="Unassembled WGS sequence"/>
</dbReference>
<evidence type="ECO:0000313" key="1">
    <source>
        <dbReference type="EMBL" id="KNC70396.1"/>
    </source>
</evidence>
<keyword evidence="2" id="KW-1185">Reference proteome</keyword>
<dbReference type="EMBL" id="KQ251270">
    <property type="protein sequence ID" value="KNC70396.1"/>
    <property type="molecule type" value="Genomic_DNA"/>
</dbReference>